<name>A0A225E6M9_9BACT</name>
<keyword evidence="2" id="KW-1185">Reference proteome</keyword>
<evidence type="ECO:0000313" key="2">
    <source>
        <dbReference type="Proteomes" id="UP000214646"/>
    </source>
</evidence>
<dbReference type="Proteomes" id="UP000214646">
    <property type="component" value="Unassembled WGS sequence"/>
</dbReference>
<organism evidence="1 2">
    <name type="scientific">Fimbriiglobus ruber</name>
    <dbReference type="NCBI Taxonomy" id="1908690"/>
    <lineage>
        <taxon>Bacteria</taxon>
        <taxon>Pseudomonadati</taxon>
        <taxon>Planctomycetota</taxon>
        <taxon>Planctomycetia</taxon>
        <taxon>Gemmatales</taxon>
        <taxon>Gemmataceae</taxon>
        <taxon>Fimbriiglobus</taxon>
    </lineage>
</organism>
<comment type="caution">
    <text evidence="1">The sequence shown here is derived from an EMBL/GenBank/DDBJ whole genome shotgun (WGS) entry which is preliminary data.</text>
</comment>
<accession>A0A225E6M9</accession>
<evidence type="ECO:0000313" key="1">
    <source>
        <dbReference type="EMBL" id="OWK45766.1"/>
    </source>
</evidence>
<gene>
    <name evidence="1" type="ORF">FRUB_02097</name>
</gene>
<reference evidence="2" key="1">
    <citation type="submission" date="2017-06" db="EMBL/GenBank/DDBJ databases">
        <title>Genome analysis of Fimbriiglobus ruber SP5, the first member of the order Planctomycetales with confirmed chitinolytic capability.</title>
        <authorList>
            <person name="Ravin N.V."/>
            <person name="Rakitin A.L."/>
            <person name="Ivanova A.A."/>
            <person name="Beletsky A.V."/>
            <person name="Kulichevskaya I.S."/>
            <person name="Mardanov A.V."/>
            <person name="Dedysh S.N."/>
        </authorList>
    </citation>
    <scope>NUCLEOTIDE SEQUENCE [LARGE SCALE GENOMIC DNA]</scope>
    <source>
        <strain evidence="2">SP5</strain>
    </source>
</reference>
<sequence length="43" mass="5192">MKLWRGDYKQLYGDMTLEPESLNEVCLFRCLKCGKEVFTWQMT</sequence>
<dbReference type="AlphaFoldDB" id="A0A225E6M9"/>
<proteinExistence type="predicted"/>
<protein>
    <submittedName>
        <fullName evidence="1">Uncharacterized protein</fullName>
    </submittedName>
</protein>
<dbReference type="EMBL" id="NIDE01000002">
    <property type="protein sequence ID" value="OWK45766.1"/>
    <property type="molecule type" value="Genomic_DNA"/>
</dbReference>